<dbReference type="EMBL" id="AP022642">
    <property type="protein sequence ID" value="BCA27653.1"/>
    <property type="molecule type" value="Genomic_DNA"/>
</dbReference>
<organism evidence="7 8">
    <name type="scientific">Metapseudomonas otitidis</name>
    <dbReference type="NCBI Taxonomy" id="319939"/>
    <lineage>
        <taxon>Bacteria</taxon>
        <taxon>Pseudomonadati</taxon>
        <taxon>Pseudomonadota</taxon>
        <taxon>Gammaproteobacteria</taxon>
        <taxon>Pseudomonadales</taxon>
        <taxon>Pseudomonadaceae</taxon>
        <taxon>Metapseudomonas</taxon>
    </lineage>
</organism>
<evidence type="ECO:0000256" key="1">
    <source>
        <dbReference type="ARBA" id="ARBA00004127"/>
    </source>
</evidence>
<evidence type="ECO:0000256" key="2">
    <source>
        <dbReference type="ARBA" id="ARBA00022692"/>
    </source>
</evidence>
<dbReference type="RefSeq" id="WP_044406167.1">
    <property type="nucleotide sequence ID" value="NZ_AP022213.1"/>
</dbReference>
<evidence type="ECO:0000256" key="4">
    <source>
        <dbReference type="ARBA" id="ARBA00023136"/>
    </source>
</evidence>
<accession>A0A679GBN1</accession>
<feature type="domain" description="DUF1232" evidence="5">
    <location>
        <begin position="71"/>
        <end position="106"/>
    </location>
</feature>
<keyword evidence="2" id="KW-0812">Transmembrane</keyword>
<name>A0A679GBN1_9GAMM</name>
<keyword evidence="4" id="KW-0472">Membrane</keyword>
<comment type="subcellular location">
    <subcellularLocation>
        <location evidence="1">Endomembrane system</location>
        <topology evidence="1">Multi-pass membrane protein</topology>
    </subcellularLocation>
</comment>
<dbReference type="Proteomes" id="UP000501237">
    <property type="component" value="Chromosome"/>
</dbReference>
<gene>
    <name evidence="7" type="ORF">PtoMrB4_16300</name>
    <name evidence="6" type="ORF">WP8S17C03_16760</name>
</gene>
<evidence type="ECO:0000313" key="8">
    <source>
        <dbReference type="Proteomes" id="UP000501237"/>
    </source>
</evidence>
<dbReference type="AlphaFoldDB" id="A0A679GBN1"/>
<evidence type="ECO:0000313" key="6">
    <source>
        <dbReference type="EMBL" id="BBT15627.1"/>
    </source>
</evidence>
<dbReference type="GO" id="GO:0012505">
    <property type="term" value="C:endomembrane system"/>
    <property type="evidence" value="ECO:0007669"/>
    <property type="project" value="UniProtKB-SubCell"/>
</dbReference>
<reference evidence="7 8" key="2">
    <citation type="journal article" date="2020" name="Microbiol. Resour. Announc.">
        <title>Complete genome sequence of Pseudomonas otitidis strain MrB4, isolated from Lake Biwa in Japan.</title>
        <authorList>
            <person name="Miyazaki K."/>
            <person name="Hase E."/>
            <person name="Maruya T."/>
        </authorList>
    </citation>
    <scope>NUCLEOTIDE SEQUENCE [LARGE SCALE GENOMIC DNA]</scope>
    <source>
        <strain evidence="7 8">MrB4</strain>
    </source>
</reference>
<evidence type="ECO:0000256" key="3">
    <source>
        <dbReference type="ARBA" id="ARBA00022989"/>
    </source>
</evidence>
<evidence type="ECO:0000313" key="7">
    <source>
        <dbReference type="EMBL" id="BCA27653.1"/>
    </source>
</evidence>
<dbReference type="Proteomes" id="UP000515591">
    <property type="component" value="Chromosome"/>
</dbReference>
<protein>
    <recommendedName>
        <fullName evidence="5">DUF1232 domain-containing protein</fullName>
    </recommendedName>
</protein>
<keyword evidence="3" id="KW-1133">Transmembrane helix</keyword>
<dbReference type="EMBL" id="AP022213">
    <property type="protein sequence ID" value="BBT15627.1"/>
    <property type="molecule type" value="Genomic_DNA"/>
</dbReference>
<sequence length="147" mass="16440">MKAPWNFERYLPLAGRFLARGRLPALLLAVTRKSARQGGRLGGAREDLKLLMALCVARVRGQYRDLSPKALLSVVAGLVYFLTPVDAIPDWVLGAGLIDDLAVLAWVMRTWGQELEAFRRWRDAQAPEVVARLEQLPAPQELSEEFS</sequence>
<dbReference type="KEGG" id="poj:PtoMrB4_16300"/>
<evidence type="ECO:0000259" key="5">
    <source>
        <dbReference type="Pfam" id="PF06803"/>
    </source>
</evidence>
<dbReference type="InterPro" id="IPR010652">
    <property type="entry name" value="DUF1232"/>
</dbReference>
<reference evidence="6 9" key="1">
    <citation type="submission" date="2019-12" db="EMBL/GenBank/DDBJ databases">
        <title>complete genome sequences of Pseudomonas otitidis str. WP8-S17-CRE-03 isolated from wastewater treatment plant effluent.</title>
        <authorList>
            <person name="Sekizuka T."/>
            <person name="Itokawa K."/>
            <person name="Yatsu K."/>
            <person name="Inamine Y."/>
            <person name="Kuroda M."/>
        </authorList>
    </citation>
    <scope>NUCLEOTIDE SEQUENCE [LARGE SCALE GENOMIC DNA]</scope>
    <source>
        <strain evidence="6 9">WP8-S17-CRE-03</strain>
    </source>
</reference>
<proteinExistence type="predicted"/>
<evidence type="ECO:0000313" key="9">
    <source>
        <dbReference type="Proteomes" id="UP000515591"/>
    </source>
</evidence>
<dbReference type="GeneID" id="57396844"/>
<dbReference type="Pfam" id="PF06803">
    <property type="entry name" value="DUF1232"/>
    <property type="match status" value="1"/>
</dbReference>